<dbReference type="InterPro" id="IPR029070">
    <property type="entry name" value="Chitinase_insertion_sf"/>
</dbReference>
<evidence type="ECO:0000256" key="6">
    <source>
        <dbReference type="ARBA" id="ARBA00022801"/>
    </source>
</evidence>
<dbReference type="GO" id="GO:0005576">
    <property type="term" value="C:extracellular region"/>
    <property type="evidence" value="ECO:0007669"/>
    <property type="project" value="UniProtKB-SubCell"/>
</dbReference>
<dbReference type="InterPro" id="IPR011583">
    <property type="entry name" value="Chitinase_II/V-like_cat"/>
</dbReference>
<evidence type="ECO:0000256" key="1">
    <source>
        <dbReference type="ARBA" id="ARBA00000822"/>
    </source>
</evidence>
<keyword evidence="6 11" id="KW-0378">Hydrolase</keyword>
<keyword evidence="12" id="KW-0732">Signal</keyword>
<dbReference type="Gene3D" id="3.20.20.80">
    <property type="entry name" value="Glycosidases"/>
    <property type="match status" value="1"/>
</dbReference>
<keyword evidence="15" id="KW-1185">Reference proteome</keyword>
<evidence type="ECO:0000256" key="11">
    <source>
        <dbReference type="RuleBase" id="RU000489"/>
    </source>
</evidence>
<proteinExistence type="inferred from homology"/>
<dbReference type="InterPro" id="IPR001223">
    <property type="entry name" value="Glyco_hydro18_cat"/>
</dbReference>
<evidence type="ECO:0000259" key="13">
    <source>
        <dbReference type="PROSITE" id="PS51910"/>
    </source>
</evidence>
<dbReference type="PANTHER" id="PTHR11177:SF384">
    <property type="entry name" value="CHITINASE"/>
    <property type="match status" value="1"/>
</dbReference>
<organism evidence="14 15">
    <name type="scientific">Fusarium napiforme</name>
    <dbReference type="NCBI Taxonomy" id="42672"/>
    <lineage>
        <taxon>Eukaryota</taxon>
        <taxon>Fungi</taxon>
        <taxon>Dikarya</taxon>
        <taxon>Ascomycota</taxon>
        <taxon>Pezizomycotina</taxon>
        <taxon>Sordariomycetes</taxon>
        <taxon>Hypocreomycetidae</taxon>
        <taxon>Hypocreales</taxon>
        <taxon>Nectriaceae</taxon>
        <taxon>Fusarium</taxon>
        <taxon>Fusarium fujikuroi species complex</taxon>
    </lineage>
</organism>
<dbReference type="AlphaFoldDB" id="A0A8H5K1B2"/>
<dbReference type="Pfam" id="PF00704">
    <property type="entry name" value="Glyco_hydro_18"/>
    <property type="match status" value="1"/>
</dbReference>
<feature type="domain" description="GH18" evidence="13">
    <location>
        <begin position="39"/>
        <end position="416"/>
    </location>
</feature>
<dbReference type="Gene3D" id="3.10.50.10">
    <property type="match status" value="1"/>
</dbReference>
<keyword evidence="8" id="KW-0119">Carbohydrate metabolism</keyword>
<dbReference type="EC" id="3.2.1.14" evidence="4"/>
<evidence type="ECO:0000256" key="9">
    <source>
        <dbReference type="ARBA" id="ARBA00023295"/>
    </source>
</evidence>
<evidence type="ECO:0000256" key="4">
    <source>
        <dbReference type="ARBA" id="ARBA00012729"/>
    </source>
</evidence>
<keyword evidence="7" id="KW-0146">Chitin degradation</keyword>
<keyword evidence="10" id="KW-0624">Polysaccharide degradation</keyword>
<keyword evidence="5" id="KW-0964">Secreted</keyword>
<dbReference type="GO" id="GO:0008061">
    <property type="term" value="F:chitin binding"/>
    <property type="evidence" value="ECO:0007669"/>
    <property type="project" value="InterPro"/>
</dbReference>
<evidence type="ECO:0000256" key="2">
    <source>
        <dbReference type="ARBA" id="ARBA00004613"/>
    </source>
</evidence>
<evidence type="ECO:0000256" key="12">
    <source>
        <dbReference type="SAM" id="SignalP"/>
    </source>
</evidence>
<keyword evidence="9 11" id="KW-0326">Glycosidase</keyword>
<dbReference type="PROSITE" id="PS01095">
    <property type="entry name" value="GH18_1"/>
    <property type="match status" value="1"/>
</dbReference>
<evidence type="ECO:0000313" key="14">
    <source>
        <dbReference type="EMBL" id="KAF5564326.1"/>
    </source>
</evidence>
<dbReference type="Proteomes" id="UP000574317">
    <property type="component" value="Unassembled WGS sequence"/>
</dbReference>
<accession>A0A8H5K1B2</accession>
<dbReference type="CDD" id="cd06548">
    <property type="entry name" value="GH18_chitinase"/>
    <property type="match status" value="1"/>
</dbReference>
<dbReference type="GO" id="GO:0000272">
    <property type="term" value="P:polysaccharide catabolic process"/>
    <property type="evidence" value="ECO:0007669"/>
    <property type="project" value="UniProtKB-KW"/>
</dbReference>
<evidence type="ECO:0000256" key="7">
    <source>
        <dbReference type="ARBA" id="ARBA00023024"/>
    </source>
</evidence>
<dbReference type="EMBL" id="JAAOAO010000076">
    <property type="protein sequence ID" value="KAF5564326.1"/>
    <property type="molecule type" value="Genomic_DNA"/>
</dbReference>
<dbReference type="SUPFAM" id="SSF51445">
    <property type="entry name" value="(Trans)glycosidases"/>
    <property type="match status" value="1"/>
</dbReference>
<dbReference type="SUPFAM" id="SSF54556">
    <property type="entry name" value="Chitinase insertion domain"/>
    <property type="match status" value="1"/>
</dbReference>
<evidence type="ECO:0000256" key="5">
    <source>
        <dbReference type="ARBA" id="ARBA00022525"/>
    </source>
</evidence>
<comment type="subcellular location">
    <subcellularLocation>
        <location evidence="2">Secreted</location>
    </subcellularLocation>
</comment>
<dbReference type="GO" id="GO:0006032">
    <property type="term" value="P:chitin catabolic process"/>
    <property type="evidence" value="ECO:0007669"/>
    <property type="project" value="UniProtKB-KW"/>
</dbReference>
<comment type="catalytic activity">
    <reaction evidence="1">
        <text>Random endo-hydrolysis of N-acetyl-beta-D-glucosaminide (1-&gt;4)-beta-linkages in chitin and chitodextrins.</text>
        <dbReference type="EC" id="3.2.1.14"/>
    </reaction>
</comment>
<evidence type="ECO:0000256" key="8">
    <source>
        <dbReference type="ARBA" id="ARBA00023277"/>
    </source>
</evidence>
<dbReference type="InterPro" id="IPR017853">
    <property type="entry name" value="GH"/>
</dbReference>
<reference evidence="14 15" key="1">
    <citation type="submission" date="2020-05" db="EMBL/GenBank/DDBJ databases">
        <title>Identification and distribution of gene clusters putatively required for synthesis of sphingolipid metabolism inhibitors in phylogenetically diverse species of the filamentous fungus Fusarium.</title>
        <authorList>
            <person name="Kim H.-S."/>
            <person name="Busman M."/>
            <person name="Brown D.W."/>
            <person name="Divon H."/>
            <person name="Uhlig S."/>
            <person name="Proctor R.H."/>
        </authorList>
    </citation>
    <scope>NUCLEOTIDE SEQUENCE [LARGE SCALE GENOMIC DNA]</scope>
    <source>
        <strain evidence="14 15">NRRL 25196</strain>
    </source>
</reference>
<evidence type="ECO:0000313" key="15">
    <source>
        <dbReference type="Proteomes" id="UP000574317"/>
    </source>
</evidence>
<name>A0A8H5K1B2_9HYPO</name>
<feature type="signal peptide" evidence="12">
    <location>
        <begin position="1"/>
        <end position="22"/>
    </location>
</feature>
<dbReference type="GO" id="GO:0008843">
    <property type="term" value="F:endochitinase activity"/>
    <property type="evidence" value="ECO:0007669"/>
    <property type="project" value="UniProtKB-EC"/>
</dbReference>
<comment type="caution">
    <text evidence="14">The sequence shown here is derived from an EMBL/GenBank/DDBJ whole genome shotgun (WGS) entry which is preliminary data.</text>
</comment>
<evidence type="ECO:0000256" key="3">
    <source>
        <dbReference type="ARBA" id="ARBA00008682"/>
    </source>
</evidence>
<gene>
    <name evidence="14" type="ORF">FNAPI_2219</name>
</gene>
<dbReference type="InterPro" id="IPR050314">
    <property type="entry name" value="Glycosyl_Hydrlase_18"/>
</dbReference>
<dbReference type="SMART" id="SM00636">
    <property type="entry name" value="Glyco_18"/>
    <property type="match status" value="1"/>
</dbReference>
<dbReference type="InterPro" id="IPR001579">
    <property type="entry name" value="Glyco_hydro_18_chit_AS"/>
</dbReference>
<evidence type="ECO:0000256" key="10">
    <source>
        <dbReference type="ARBA" id="ARBA00023326"/>
    </source>
</evidence>
<feature type="chain" id="PRO_5034704843" description="chitinase" evidence="12">
    <location>
        <begin position="23"/>
        <end position="442"/>
    </location>
</feature>
<comment type="similarity">
    <text evidence="3">Belongs to the glycosyl hydrolase 18 family. Chitinase class V subfamily.</text>
</comment>
<dbReference type="PROSITE" id="PS51910">
    <property type="entry name" value="GH18_2"/>
    <property type="match status" value="1"/>
</dbReference>
<protein>
    <recommendedName>
        <fullName evidence="4">chitinase</fullName>
        <ecNumber evidence="4">3.2.1.14</ecNumber>
    </recommendedName>
</protein>
<sequence length="442" mass="49228">MLSFLHRLAVVAILFAARPCHASRPHHSLRSLQYNSRGHVNAAYFINWGIHDRGFYPQDMNVSHISHVLYAFLGVEPDGTVYSQDEYADYTAQLKGDSYDGTKRNAYGCVKQLFLLKKSNSHLKTLLSIGGSGAGSANFSSAASTPDTRARFASTSVSLMWNWGFDGIDIDWEYPNDEIDAANLVSLLKAIRIELDAHARNHASGHHFLLSIAAPAAPEHYLKLQLKHMGEIVDHINLMAYDYSGGWDYISGHNANLFPYKRPVTKLNLDYTLNESFETAINTHYAIMHYLRSGVRAEKIVLGIPVFGRSFEDNSGLGRTFHSVGKGSWGEPGVWDYKALPKEGAAIIYDPIAHASFSYDERSRELISYDTQSVVEQKAAYVVDYGLGGSMFWEASADKQGDGSLIGTSYRALGSLETTPNWLDYKNSYFENIATNMGEDYI</sequence>
<dbReference type="PANTHER" id="PTHR11177">
    <property type="entry name" value="CHITINASE"/>
    <property type="match status" value="1"/>
</dbReference>